<feature type="binding site" evidence="2">
    <location>
        <begin position="293"/>
        <end position="294"/>
    </location>
    <ligand>
        <name>ATP</name>
        <dbReference type="ChEBI" id="CHEBI:30616"/>
    </ligand>
</feature>
<protein>
    <submittedName>
        <fullName evidence="5">Fic family protein</fullName>
    </submittedName>
</protein>
<dbReference type="EMBL" id="RQYN01000005">
    <property type="protein sequence ID" value="RRD78314.1"/>
    <property type="molecule type" value="Genomic_DNA"/>
</dbReference>
<reference evidence="5 6" key="1">
    <citation type="submission" date="2018-11" db="EMBL/GenBank/DDBJ databases">
        <title>Genomes From Bacteria Associated with the Canine Oral Cavity: a Test Case for Automated Genome-Based Taxonomic Assignment.</title>
        <authorList>
            <person name="Coil D.A."/>
            <person name="Jospin G."/>
            <person name="Darling A.E."/>
            <person name="Wallis C."/>
            <person name="Davis I.J."/>
            <person name="Harris S."/>
            <person name="Eisen J.A."/>
            <person name="Holcombe L.J."/>
            <person name="O'Flynn C."/>
        </authorList>
    </citation>
    <scope>NUCLEOTIDE SEQUENCE [LARGE SCALE GENOMIC DNA]</scope>
    <source>
        <strain evidence="5 6">OH1426_COT-023</strain>
    </source>
</reference>
<name>A0A3P1Z4Z7_TANFO</name>
<dbReference type="RefSeq" id="WP_124789299.1">
    <property type="nucleotide sequence ID" value="NZ_RQYN01000005.1"/>
</dbReference>
<dbReference type="GO" id="GO:0005524">
    <property type="term" value="F:ATP binding"/>
    <property type="evidence" value="ECO:0007669"/>
    <property type="project" value="UniProtKB-KW"/>
</dbReference>
<comment type="caution">
    <text evidence="5">The sequence shown here is derived from an EMBL/GenBank/DDBJ whole genome shotgun (WGS) entry which is preliminary data.</text>
</comment>
<dbReference type="PANTHER" id="PTHR13504">
    <property type="entry name" value="FIDO DOMAIN-CONTAINING PROTEIN DDB_G0283145"/>
    <property type="match status" value="1"/>
</dbReference>
<dbReference type="InterPro" id="IPR036597">
    <property type="entry name" value="Fido-like_dom_sf"/>
</dbReference>
<dbReference type="SUPFAM" id="SSF140931">
    <property type="entry name" value="Fic-like"/>
    <property type="match status" value="1"/>
</dbReference>
<evidence type="ECO:0000256" key="2">
    <source>
        <dbReference type="PIRSR" id="PIRSR640198-2"/>
    </source>
</evidence>
<organism evidence="5 6">
    <name type="scientific">Tannerella forsythia</name>
    <name type="common">Bacteroides forsythus</name>
    <dbReference type="NCBI Taxonomy" id="28112"/>
    <lineage>
        <taxon>Bacteria</taxon>
        <taxon>Pseudomonadati</taxon>
        <taxon>Bacteroidota</taxon>
        <taxon>Bacteroidia</taxon>
        <taxon>Bacteroidales</taxon>
        <taxon>Tannerellaceae</taxon>
        <taxon>Tannerella</taxon>
    </lineage>
</organism>
<feature type="domain" description="Fido" evidence="4">
    <location>
        <begin position="172"/>
        <end position="318"/>
    </location>
</feature>
<dbReference type="PANTHER" id="PTHR13504:SF38">
    <property type="entry name" value="FIDO DOMAIN-CONTAINING PROTEIN"/>
    <property type="match status" value="1"/>
</dbReference>
<dbReference type="Pfam" id="PF02661">
    <property type="entry name" value="Fic"/>
    <property type="match status" value="1"/>
</dbReference>
<evidence type="ECO:0000256" key="1">
    <source>
        <dbReference type="PIRSR" id="PIRSR640198-1"/>
    </source>
</evidence>
<dbReference type="InterPro" id="IPR040198">
    <property type="entry name" value="Fido_containing"/>
</dbReference>
<proteinExistence type="predicted"/>
<keyword evidence="2" id="KW-0547">Nucleotide-binding</keyword>
<feature type="binding site" evidence="2">
    <location>
        <position position="303"/>
    </location>
    <ligand>
        <name>ATP</name>
        <dbReference type="ChEBI" id="CHEBI:30616"/>
    </ligand>
</feature>
<dbReference type="Gene3D" id="1.10.10.10">
    <property type="entry name" value="Winged helix-like DNA-binding domain superfamily/Winged helix DNA-binding domain"/>
    <property type="match status" value="1"/>
</dbReference>
<feature type="active site" evidence="1">
    <location>
        <position position="252"/>
    </location>
</feature>
<feature type="binding site" evidence="2">
    <location>
        <begin position="202"/>
        <end position="211"/>
    </location>
    <ligand>
        <name>ATP</name>
        <dbReference type="ChEBI" id="CHEBI:30616"/>
    </ligand>
</feature>
<dbReference type="PROSITE" id="PS51459">
    <property type="entry name" value="FIDO"/>
    <property type="match status" value="1"/>
</dbReference>
<dbReference type="InterPro" id="IPR036390">
    <property type="entry name" value="WH_DNA-bd_sf"/>
</dbReference>
<dbReference type="AlphaFoldDB" id="A0A3P1Z4Z7"/>
<keyword evidence="2" id="KW-0067">ATP-binding</keyword>
<evidence type="ECO:0000259" key="4">
    <source>
        <dbReference type="PROSITE" id="PS51459"/>
    </source>
</evidence>
<dbReference type="Gene3D" id="1.10.3290.10">
    <property type="entry name" value="Fido-like domain"/>
    <property type="match status" value="1"/>
</dbReference>
<dbReference type="Proteomes" id="UP000279860">
    <property type="component" value="Unassembled WGS sequence"/>
</dbReference>
<feature type="site" description="Important for autoinhibition of adenylyltransferase activity" evidence="3">
    <location>
        <position position="128"/>
    </location>
</feature>
<dbReference type="InterPro" id="IPR036388">
    <property type="entry name" value="WH-like_DNA-bd_sf"/>
</dbReference>
<accession>A0A3P1Z4Z7</accession>
<evidence type="ECO:0000313" key="5">
    <source>
        <dbReference type="EMBL" id="RRD78314.1"/>
    </source>
</evidence>
<evidence type="ECO:0000313" key="6">
    <source>
        <dbReference type="Proteomes" id="UP000279860"/>
    </source>
</evidence>
<sequence>MGRKSNKKPKRNEIHSICSTVIQLGEALNLKRLSQLQTHVYIEQISIFPEKVLTLHEAKKYIRNNPKIKRATNRMDTFFTYNPLWHEQIGKIYALLERVKISEEQSKDVLHLKRTNRILTVGSTTAIEGNRLTVQQVFDVINDKVVFAPLHDIQEVKNAFSAYGQIPDLDPYSVDDLLKAHRAITENLIQESGQFRSVGVAVVDSKGKVLHLGANFEEVPARVAELLEWGKTTDTHALIKSSAMHFMIEHIHPFRDGNGRIGRLWQTLVLSKWNELFEWLPVETMIYYNQEKYYQALQQSQSNSGMPDCRPFIDFMLDIIGNAMVRYVESEEKNNGGLRGGIKGGLNEVEQAIVSLIRENQYIRVFEMAQKLSKPVRTIENHISRLKERGIVSRMGSKKTGYWKIN</sequence>
<evidence type="ECO:0000256" key="3">
    <source>
        <dbReference type="PIRSR" id="PIRSR640198-3"/>
    </source>
</evidence>
<dbReference type="SUPFAM" id="SSF46785">
    <property type="entry name" value="Winged helix' DNA-binding domain"/>
    <property type="match status" value="1"/>
</dbReference>
<dbReference type="InterPro" id="IPR003812">
    <property type="entry name" value="Fido"/>
</dbReference>
<feature type="binding site" evidence="2">
    <location>
        <begin position="256"/>
        <end position="263"/>
    </location>
    <ligand>
        <name>ATP</name>
        <dbReference type="ChEBI" id="CHEBI:30616"/>
    </ligand>
</feature>
<gene>
    <name evidence="5" type="ORF">EII41_02525</name>
</gene>